<dbReference type="RefSeq" id="WP_119812272.1">
    <property type="nucleotide sequence ID" value="NZ_QYUP01000146.1"/>
</dbReference>
<dbReference type="OrthoDB" id="6909982at2"/>
<evidence type="ECO:0000256" key="2">
    <source>
        <dbReference type="SAM" id="SignalP"/>
    </source>
</evidence>
<accession>A0A418XGG2</accession>
<dbReference type="EMBL" id="QYUP01000146">
    <property type="protein sequence ID" value="RJG11552.1"/>
    <property type="molecule type" value="Genomic_DNA"/>
</dbReference>
<name>A0A418XGG2_9BURK</name>
<feature type="region of interest" description="Disordered" evidence="1">
    <location>
        <begin position="74"/>
        <end position="115"/>
    </location>
</feature>
<evidence type="ECO:0000256" key="1">
    <source>
        <dbReference type="SAM" id="MobiDB-lite"/>
    </source>
</evidence>
<keyword evidence="4" id="KW-1185">Reference proteome</keyword>
<feature type="signal peptide" evidence="2">
    <location>
        <begin position="1"/>
        <end position="20"/>
    </location>
</feature>
<protein>
    <submittedName>
        <fullName evidence="3">DUF4148 domain-containing protein</fullName>
    </submittedName>
</protein>
<evidence type="ECO:0000313" key="3">
    <source>
        <dbReference type="EMBL" id="RJG11552.1"/>
    </source>
</evidence>
<dbReference type="Proteomes" id="UP000284006">
    <property type="component" value="Unassembled WGS sequence"/>
</dbReference>
<feature type="chain" id="PRO_5019014516" evidence="2">
    <location>
        <begin position="21"/>
        <end position="115"/>
    </location>
</feature>
<evidence type="ECO:0000313" key="4">
    <source>
        <dbReference type="Proteomes" id="UP000284006"/>
    </source>
</evidence>
<reference evidence="3 4" key="1">
    <citation type="submission" date="2018-09" db="EMBL/GenBank/DDBJ databases">
        <authorList>
            <person name="Zhu H."/>
        </authorList>
    </citation>
    <scope>NUCLEOTIDE SEQUENCE [LARGE SCALE GENOMIC DNA]</scope>
    <source>
        <strain evidence="3 4">K1S02-61</strain>
    </source>
</reference>
<sequence>MKTFYLISAAAILATGSALAAEPPNDAVAKAQQTQAQIQRADVIAETKRAIASGELKFGPLVDYQSQFGPTAVRRGQGTARSGVEARGGVAQGRTVAMEPAKPQQPAMPTTPVEK</sequence>
<proteinExistence type="predicted"/>
<organism evidence="3 4">
    <name type="scientific">Massilia cavernae</name>
    <dbReference type="NCBI Taxonomy" id="2320864"/>
    <lineage>
        <taxon>Bacteria</taxon>
        <taxon>Pseudomonadati</taxon>
        <taxon>Pseudomonadota</taxon>
        <taxon>Betaproteobacteria</taxon>
        <taxon>Burkholderiales</taxon>
        <taxon>Oxalobacteraceae</taxon>
        <taxon>Telluria group</taxon>
        <taxon>Massilia</taxon>
    </lineage>
</organism>
<dbReference type="AlphaFoldDB" id="A0A418XGG2"/>
<keyword evidence="2" id="KW-0732">Signal</keyword>
<gene>
    <name evidence="3" type="ORF">D3872_18915</name>
</gene>
<comment type="caution">
    <text evidence="3">The sequence shown here is derived from an EMBL/GenBank/DDBJ whole genome shotgun (WGS) entry which is preliminary data.</text>
</comment>